<comment type="catalytic activity">
    <reaction evidence="7">
        <text>myo-inositol(out) + H(+)(out) = myo-inositol(in) + H(+)(in)</text>
        <dbReference type="Rhea" id="RHEA:60364"/>
        <dbReference type="ChEBI" id="CHEBI:15378"/>
        <dbReference type="ChEBI" id="CHEBI:17268"/>
    </reaction>
</comment>
<accession>A0A6A5U492</accession>
<dbReference type="PROSITE" id="PS00217">
    <property type="entry name" value="SUGAR_TRANSPORT_2"/>
    <property type="match status" value="1"/>
</dbReference>
<evidence type="ECO:0000256" key="8">
    <source>
        <dbReference type="RuleBase" id="RU003346"/>
    </source>
</evidence>
<evidence type="ECO:0000256" key="3">
    <source>
        <dbReference type="ARBA" id="ARBA00022448"/>
    </source>
</evidence>
<dbReference type="EMBL" id="ML976986">
    <property type="protein sequence ID" value="KAF1958779.1"/>
    <property type="molecule type" value="Genomic_DNA"/>
</dbReference>
<feature type="transmembrane region" description="Helical" evidence="9">
    <location>
        <begin position="124"/>
        <end position="144"/>
    </location>
</feature>
<keyword evidence="6 9" id="KW-0472">Membrane</keyword>
<dbReference type="AlphaFoldDB" id="A0A6A5U492"/>
<keyword evidence="3 8" id="KW-0813">Transport</keyword>
<dbReference type="PROSITE" id="PS00216">
    <property type="entry name" value="SUGAR_TRANSPORT_1"/>
    <property type="match status" value="1"/>
</dbReference>
<dbReference type="PROSITE" id="PS50850">
    <property type="entry name" value="MFS"/>
    <property type="match status" value="1"/>
</dbReference>
<feature type="transmembrane region" description="Helical" evidence="9">
    <location>
        <begin position="373"/>
        <end position="395"/>
    </location>
</feature>
<dbReference type="InterPro" id="IPR050814">
    <property type="entry name" value="Myo-inositol_Transporter"/>
</dbReference>
<protein>
    <submittedName>
        <fullName evidence="11">Putative transporter</fullName>
    </submittedName>
</protein>
<evidence type="ECO:0000256" key="4">
    <source>
        <dbReference type="ARBA" id="ARBA00022692"/>
    </source>
</evidence>
<sequence length="547" mass="58969">MAFNSKNEKTDFTDAKFDAHDSQEKIEDISHAKEHADQLAELSGIEATAASRAAWLISITVSLGGLLFGYDTGYISSVLVTIGTSLGHELTSSEQELVTSLTSGGALVGAVIAGMLADRFGRKLPIWLACVVFVVGTILQTAAYHLPQFAVGRFVVGLGVGSAAMVVPLYISELAPAKYRGRMIAFNNMSVTFGQLLASAIGAGFAQVGGEGSQAWRATVGIGAAPAIILAGLLTMCPESPRQLVAHGKVDEASVVLTRIYPTSNEEQRRAKIQSIEMSIREATQTMVDDSIWKTLARIFTTPATFRAVFTACTIMAISQLSGFNTLMYYSATLFKIVGFNNATAVAITVSATNFIFSIVNLVIVDKFGRRRILLVTIAGMSVCLIIAAVAFHFIPIDLHTLEVQSDEIGWPGYLLIVIIIIFVGFYSSGVATVAWIGTELIPHEVRAIGTMLNTVTCWSTNIIIASTFLSMMKGITPSGAFGFYAAICFFGWLFVVFCFPEVKGMPLENIREVFHHGFGVRYARGWQKENRAFAKVNAGNSQAFGH</sequence>
<evidence type="ECO:0000256" key="1">
    <source>
        <dbReference type="ARBA" id="ARBA00004141"/>
    </source>
</evidence>
<dbReference type="GO" id="GO:1904679">
    <property type="term" value="P:myo-inositol import across plasma membrane"/>
    <property type="evidence" value="ECO:0007669"/>
    <property type="project" value="TreeGrafter"/>
</dbReference>
<keyword evidence="4 9" id="KW-0812">Transmembrane</keyword>
<feature type="transmembrane region" description="Helical" evidence="9">
    <location>
        <begin position="150"/>
        <end position="171"/>
    </location>
</feature>
<feature type="transmembrane region" description="Helical" evidence="9">
    <location>
        <begin position="415"/>
        <end position="437"/>
    </location>
</feature>
<evidence type="ECO:0000256" key="5">
    <source>
        <dbReference type="ARBA" id="ARBA00022989"/>
    </source>
</evidence>
<evidence type="ECO:0000256" key="9">
    <source>
        <dbReference type="SAM" id="Phobius"/>
    </source>
</evidence>
<comment type="similarity">
    <text evidence="2 8">Belongs to the major facilitator superfamily. Sugar transporter (TC 2.A.1.1) family.</text>
</comment>
<gene>
    <name evidence="11" type="ORF">CC80DRAFT_490579</name>
</gene>
<dbReference type="InterPro" id="IPR005828">
    <property type="entry name" value="MFS_sugar_transport-like"/>
</dbReference>
<dbReference type="InterPro" id="IPR020846">
    <property type="entry name" value="MFS_dom"/>
</dbReference>
<evidence type="ECO:0000256" key="6">
    <source>
        <dbReference type="ARBA" id="ARBA00023136"/>
    </source>
</evidence>
<dbReference type="OrthoDB" id="6339427at2759"/>
<dbReference type="GO" id="GO:0016020">
    <property type="term" value="C:membrane"/>
    <property type="evidence" value="ECO:0007669"/>
    <property type="project" value="UniProtKB-SubCell"/>
</dbReference>
<evidence type="ECO:0000313" key="11">
    <source>
        <dbReference type="EMBL" id="KAF1958779.1"/>
    </source>
</evidence>
<feature type="transmembrane region" description="Helical" evidence="9">
    <location>
        <begin position="449"/>
        <end position="470"/>
    </location>
</feature>
<dbReference type="SUPFAM" id="SSF103473">
    <property type="entry name" value="MFS general substrate transporter"/>
    <property type="match status" value="1"/>
</dbReference>
<feature type="domain" description="Major facilitator superfamily (MFS) profile" evidence="10">
    <location>
        <begin position="57"/>
        <end position="504"/>
    </location>
</feature>
<dbReference type="PANTHER" id="PTHR48020:SF22">
    <property type="entry name" value="MAJOR FACILITATOR SUPERFAMILY (MFS) PROFILE DOMAIN-CONTAINING PROTEIN-RELATED"/>
    <property type="match status" value="1"/>
</dbReference>
<feature type="transmembrane region" description="Helical" evidence="9">
    <location>
        <begin position="343"/>
        <end position="364"/>
    </location>
</feature>
<dbReference type="FunFam" id="1.20.1250.20:FF:000073">
    <property type="entry name" value="MFS myo-inositol transporter, putative"/>
    <property type="match status" value="1"/>
</dbReference>
<organism evidence="11 12">
    <name type="scientific">Byssothecium circinans</name>
    <dbReference type="NCBI Taxonomy" id="147558"/>
    <lineage>
        <taxon>Eukaryota</taxon>
        <taxon>Fungi</taxon>
        <taxon>Dikarya</taxon>
        <taxon>Ascomycota</taxon>
        <taxon>Pezizomycotina</taxon>
        <taxon>Dothideomycetes</taxon>
        <taxon>Pleosporomycetidae</taxon>
        <taxon>Pleosporales</taxon>
        <taxon>Massarineae</taxon>
        <taxon>Massarinaceae</taxon>
        <taxon>Byssothecium</taxon>
    </lineage>
</organism>
<feature type="transmembrane region" description="Helical" evidence="9">
    <location>
        <begin position="218"/>
        <end position="237"/>
    </location>
</feature>
<dbReference type="Gene3D" id="1.20.1250.20">
    <property type="entry name" value="MFS general substrate transporter like domains"/>
    <property type="match status" value="1"/>
</dbReference>
<feature type="transmembrane region" description="Helical" evidence="9">
    <location>
        <begin position="183"/>
        <end position="206"/>
    </location>
</feature>
<dbReference type="NCBIfam" id="TIGR00879">
    <property type="entry name" value="SP"/>
    <property type="match status" value="1"/>
</dbReference>
<dbReference type="Proteomes" id="UP000800035">
    <property type="component" value="Unassembled WGS sequence"/>
</dbReference>
<dbReference type="PANTHER" id="PTHR48020">
    <property type="entry name" value="PROTON MYO-INOSITOL COTRANSPORTER"/>
    <property type="match status" value="1"/>
</dbReference>
<keyword evidence="5 9" id="KW-1133">Transmembrane helix</keyword>
<comment type="subcellular location">
    <subcellularLocation>
        <location evidence="1">Membrane</location>
        <topology evidence="1">Multi-pass membrane protein</topology>
    </subcellularLocation>
</comment>
<feature type="transmembrane region" description="Helical" evidence="9">
    <location>
        <begin position="97"/>
        <end position="117"/>
    </location>
</feature>
<feature type="transmembrane region" description="Helical" evidence="9">
    <location>
        <begin position="482"/>
        <end position="500"/>
    </location>
</feature>
<evidence type="ECO:0000313" key="12">
    <source>
        <dbReference type="Proteomes" id="UP000800035"/>
    </source>
</evidence>
<evidence type="ECO:0000256" key="2">
    <source>
        <dbReference type="ARBA" id="ARBA00010992"/>
    </source>
</evidence>
<reference evidence="11" key="1">
    <citation type="journal article" date="2020" name="Stud. Mycol.">
        <title>101 Dothideomycetes genomes: a test case for predicting lifestyles and emergence of pathogens.</title>
        <authorList>
            <person name="Haridas S."/>
            <person name="Albert R."/>
            <person name="Binder M."/>
            <person name="Bloem J."/>
            <person name="Labutti K."/>
            <person name="Salamov A."/>
            <person name="Andreopoulos B."/>
            <person name="Baker S."/>
            <person name="Barry K."/>
            <person name="Bills G."/>
            <person name="Bluhm B."/>
            <person name="Cannon C."/>
            <person name="Castanera R."/>
            <person name="Culley D."/>
            <person name="Daum C."/>
            <person name="Ezra D."/>
            <person name="Gonzalez J."/>
            <person name="Henrissat B."/>
            <person name="Kuo A."/>
            <person name="Liang C."/>
            <person name="Lipzen A."/>
            <person name="Lutzoni F."/>
            <person name="Magnuson J."/>
            <person name="Mondo S."/>
            <person name="Nolan M."/>
            <person name="Ohm R."/>
            <person name="Pangilinan J."/>
            <person name="Park H.-J."/>
            <person name="Ramirez L."/>
            <person name="Alfaro M."/>
            <person name="Sun H."/>
            <person name="Tritt A."/>
            <person name="Yoshinaga Y."/>
            <person name="Zwiers L.-H."/>
            <person name="Turgeon B."/>
            <person name="Goodwin S."/>
            <person name="Spatafora J."/>
            <person name="Crous P."/>
            <person name="Grigoriev I."/>
        </authorList>
    </citation>
    <scope>NUCLEOTIDE SEQUENCE</scope>
    <source>
        <strain evidence="11">CBS 675.92</strain>
    </source>
</reference>
<dbReference type="PRINTS" id="PR00171">
    <property type="entry name" value="SUGRTRNSPORT"/>
</dbReference>
<keyword evidence="12" id="KW-1185">Reference proteome</keyword>
<dbReference type="GO" id="GO:0005366">
    <property type="term" value="F:myo-inositol:proton symporter activity"/>
    <property type="evidence" value="ECO:0007669"/>
    <property type="project" value="TreeGrafter"/>
</dbReference>
<feature type="transmembrane region" description="Helical" evidence="9">
    <location>
        <begin position="53"/>
        <end position="70"/>
    </location>
</feature>
<name>A0A6A5U492_9PLEO</name>
<dbReference type="InterPro" id="IPR003663">
    <property type="entry name" value="Sugar/inositol_transpt"/>
</dbReference>
<proteinExistence type="inferred from homology"/>
<dbReference type="InterPro" id="IPR036259">
    <property type="entry name" value="MFS_trans_sf"/>
</dbReference>
<feature type="transmembrane region" description="Helical" evidence="9">
    <location>
        <begin position="304"/>
        <end position="323"/>
    </location>
</feature>
<dbReference type="InterPro" id="IPR005829">
    <property type="entry name" value="Sugar_transporter_CS"/>
</dbReference>
<evidence type="ECO:0000256" key="7">
    <source>
        <dbReference type="ARBA" id="ARBA00049119"/>
    </source>
</evidence>
<dbReference type="Pfam" id="PF00083">
    <property type="entry name" value="Sugar_tr"/>
    <property type="match status" value="1"/>
</dbReference>
<evidence type="ECO:0000259" key="10">
    <source>
        <dbReference type="PROSITE" id="PS50850"/>
    </source>
</evidence>